<evidence type="ECO:0000313" key="15">
    <source>
        <dbReference type="Proteomes" id="UP000694549"/>
    </source>
</evidence>
<dbReference type="PRINTS" id="PR01539">
    <property type="entry name" value="INTRLEUKN1R2"/>
</dbReference>
<dbReference type="GO" id="GO:0019966">
    <property type="term" value="F:interleukin-1 binding"/>
    <property type="evidence" value="ECO:0007669"/>
    <property type="project" value="TreeGrafter"/>
</dbReference>
<dbReference type="InterPro" id="IPR015621">
    <property type="entry name" value="IL-1_rcpt_fam"/>
</dbReference>
<organism evidence="14 15">
    <name type="scientific">Anas zonorhyncha</name>
    <name type="common">Eastern spot-billed duck</name>
    <dbReference type="NCBI Taxonomy" id="75864"/>
    <lineage>
        <taxon>Eukaryota</taxon>
        <taxon>Metazoa</taxon>
        <taxon>Chordata</taxon>
        <taxon>Craniata</taxon>
        <taxon>Vertebrata</taxon>
        <taxon>Euteleostomi</taxon>
        <taxon>Archelosauria</taxon>
        <taxon>Archosauria</taxon>
        <taxon>Dinosauria</taxon>
        <taxon>Saurischia</taxon>
        <taxon>Theropoda</taxon>
        <taxon>Coelurosauria</taxon>
        <taxon>Aves</taxon>
        <taxon>Neognathae</taxon>
        <taxon>Galloanserae</taxon>
        <taxon>Anseriformes</taxon>
        <taxon>Anatidae</taxon>
        <taxon>Anatinae</taxon>
        <taxon>Anas</taxon>
    </lineage>
</organism>
<dbReference type="GO" id="GO:0016020">
    <property type="term" value="C:membrane"/>
    <property type="evidence" value="ECO:0007669"/>
    <property type="project" value="UniProtKB-SubCell"/>
</dbReference>
<keyword evidence="8" id="KW-1015">Disulfide bond</keyword>
<accession>A0A8B9UNX1</accession>
<dbReference type="Ensembl" id="ENSAZOT00000013179.1">
    <property type="protein sequence ID" value="ENSAZOP00000012317.1"/>
    <property type="gene ID" value="ENSAZOG00000007896.1"/>
</dbReference>
<dbReference type="SMART" id="SM00409">
    <property type="entry name" value="IG"/>
    <property type="match status" value="3"/>
</dbReference>
<dbReference type="InterPro" id="IPR013783">
    <property type="entry name" value="Ig-like_fold"/>
</dbReference>
<keyword evidence="6" id="KW-1133">Transmembrane helix</keyword>
<keyword evidence="12" id="KW-0393">Immunoglobulin domain</keyword>
<dbReference type="InterPro" id="IPR036179">
    <property type="entry name" value="Ig-like_dom_sf"/>
</dbReference>
<reference evidence="14" key="1">
    <citation type="submission" date="2025-08" db="UniProtKB">
        <authorList>
            <consortium name="Ensembl"/>
        </authorList>
    </citation>
    <scope>IDENTIFICATION</scope>
</reference>
<keyword evidence="4" id="KW-0732">Signal</keyword>
<evidence type="ECO:0000256" key="5">
    <source>
        <dbReference type="ARBA" id="ARBA00022737"/>
    </source>
</evidence>
<evidence type="ECO:0000256" key="6">
    <source>
        <dbReference type="ARBA" id="ARBA00022989"/>
    </source>
</evidence>
<keyword evidence="5" id="KW-0677">Repeat</keyword>
<evidence type="ECO:0000256" key="7">
    <source>
        <dbReference type="ARBA" id="ARBA00023136"/>
    </source>
</evidence>
<evidence type="ECO:0000256" key="9">
    <source>
        <dbReference type="ARBA" id="ARBA00023170"/>
    </source>
</evidence>
<keyword evidence="7" id="KW-0472">Membrane</keyword>
<dbReference type="Gene3D" id="2.60.40.10">
    <property type="entry name" value="Immunoglobulins"/>
    <property type="match status" value="3"/>
</dbReference>
<name>A0A8B9UNX1_9AVES</name>
<dbReference type="InterPro" id="IPR004077">
    <property type="entry name" value="IL-1_rcpt_II-typ"/>
</dbReference>
<evidence type="ECO:0000259" key="13">
    <source>
        <dbReference type="PROSITE" id="PS50835"/>
    </source>
</evidence>
<dbReference type="InterPro" id="IPR007110">
    <property type="entry name" value="Ig-like_dom"/>
</dbReference>
<dbReference type="GO" id="GO:0004910">
    <property type="term" value="F:interleukin-1, type II, blocking receptor activity"/>
    <property type="evidence" value="ECO:0007669"/>
    <property type="project" value="InterPro"/>
</dbReference>
<dbReference type="AlphaFoldDB" id="A0A8B9UNX1"/>
<dbReference type="PRINTS" id="PR01536">
    <property type="entry name" value="INTRLKN1R12F"/>
</dbReference>
<keyword evidence="11" id="KW-0395">Inflammatory response</keyword>
<comment type="similarity">
    <text evidence="2">Belongs to the interleukin-1 receptor family.</text>
</comment>
<keyword evidence="10" id="KW-0325">Glycoprotein</keyword>
<feature type="domain" description="Ig-like" evidence="13">
    <location>
        <begin position="112"/>
        <end position="208"/>
    </location>
</feature>
<dbReference type="Proteomes" id="UP000694549">
    <property type="component" value="Unplaced"/>
</dbReference>
<evidence type="ECO:0000256" key="10">
    <source>
        <dbReference type="ARBA" id="ARBA00023180"/>
    </source>
</evidence>
<evidence type="ECO:0000256" key="2">
    <source>
        <dbReference type="ARBA" id="ARBA00009752"/>
    </source>
</evidence>
<evidence type="ECO:0000256" key="12">
    <source>
        <dbReference type="ARBA" id="ARBA00023319"/>
    </source>
</evidence>
<evidence type="ECO:0000256" key="3">
    <source>
        <dbReference type="ARBA" id="ARBA00022692"/>
    </source>
</evidence>
<dbReference type="GO" id="GO:0006954">
    <property type="term" value="P:inflammatory response"/>
    <property type="evidence" value="ECO:0007669"/>
    <property type="project" value="UniProtKB-KW"/>
</dbReference>
<dbReference type="Pfam" id="PF18452">
    <property type="entry name" value="Ig_6"/>
    <property type="match status" value="1"/>
</dbReference>
<dbReference type="PANTHER" id="PTHR11890">
    <property type="entry name" value="INTERLEUKIN-1 RECEPTOR FAMILY MEMBER"/>
    <property type="match status" value="1"/>
</dbReference>
<evidence type="ECO:0000256" key="8">
    <source>
        <dbReference type="ARBA" id="ARBA00023157"/>
    </source>
</evidence>
<proteinExistence type="inferred from homology"/>
<keyword evidence="15" id="KW-1185">Reference proteome</keyword>
<dbReference type="SUPFAM" id="SSF48726">
    <property type="entry name" value="Immunoglobulin"/>
    <property type="match status" value="3"/>
</dbReference>
<keyword evidence="9" id="KW-0675">Receptor</keyword>
<sequence>MILRHIVSENLKRELLAMQTHLWLPGKSHIYPTLSLKHRCNQVRDWRAIKTCRSWQGTASKGGAGFQDTFPRSSPSHFLWEKMQGLFFVLLTCTVGASAFRLQQGKSTENCPDHIISFQHYYELHGEPVVLKCPSPRYKHLDFSSLTHNITWYKNDSKTMISGRGEDPRIWAKGDALWFLPARQEDSGVYVCTRRNNSYCAEVSIHLTVVEKTAARDIAYMQVLFTFTSGKIVCPDLWEFTSNITSLELKWYKDALLLEDNGEKFVFLKGSNSLIFTSVLPTDSGYYTCKMSFPYEGVTYEITRTIQLQTVEQEKRITPIIVYPTQKTTSAALGSKMTLPCKVFAGLSRHIDTDVEWLANDTIIDVVYKQNRVTEGERQETTENGENFIEVPLIFESVEEVDFYTDFKCLAQNRYGSQVLPTRVKQEGNELDCLFGGQTFYNYSYSKTKLSSKSFTLSKLVLNWIITWEKLIASFNCRPSMHSVLE</sequence>
<comment type="subcellular location">
    <subcellularLocation>
        <location evidence="1">Membrane</location>
        <topology evidence="1">Single-pass type I membrane protein</topology>
    </subcellularLocation>
</comment>
<dbReference type="InterPro" id="IPR004074">
    <property type="entry name" value="IL-1_rcpt_I/II-typ"/>
</dbReference>
<dbReference type="InterPro" id="IPR041416">
    <property type="entry name" value="IL-1RAcP-like_ig"/>
</dbReference>
<dbReference type="PANTHER" id="PTHR11890:SF3">
    <property type="entry name" value="INTERLEUKIN-1 RECEPTOR TYPE 2"/>
    <property type="match status" value="1"/>
</dbReference>
<feature type="domain" description="Ig-like" evidence="13">
    <location>
        <begin position="232"/>
        <end position="307"/>
    </location>
</feature>
<dbReference type="InterPro" id="IPR003599">
    <property type="entry name" value="Ig_sub"/>
</dbReference>
<keyword evidence="3" id="KW-0812">Transmembrane</keyword>
<reference evidence="14" key="2">
    <citation type="submission" date="2025-09" db="UniProtKB">
        <authorList>
            <consortium name="Ensembl"/>
        </authorList>
    </citation>
    <scope>IDENTIFICATION</scope>
</reference>
<feature type="domain" description="Ig-like" evidence="13">
    <location>
        <begin position="319"/>
        <end position="425"/>
    </location>
</feature>
<evidence type="ECO:0000313" key="14">
    <source>
        <dbReference type="Ensembl" id="ENSAZOP00000012317.1"/>
    </source>
</evidence>
<evidence type="ECO:0000256" key="4">
    <source>
        <dbReference type="ARBA" id="ARBA00022729"/>
    </source>
</evidence>
<dbReference type="FunFam" id="2.60.40.10:FF:000188">
    <property type="entry name" value="Interleukin-1 receptor accessory protein-like 1"/>
    <property type="match status" value="1"/>
</dbReference>
<evidence type="ECO:0000256" key="1">
    <source>
        <dbReference type="ARBA" id="ARBA00004479"/>
    </source>
</evidence>
<evidence type="ECO:0000256" key="11">
    <source>
        <dbReference type="ARBA" id="ARBA00023198"/>
    </source>
</evidence>
<protein>
    <recommendedName>
        <fullName evidence="13">Ig-like domain-containing protein</fullName>
    </recommendedName>
</protein>
<dbReference type="FunFam" id="2.60.40.10:FF:001326">
    <property type="entry name" value="Interleukin 1 receptor type 2"/>
    <property type="match status" value="1"/>
</dbReference>
<dbReference type="PROSITE" id="PS50835">
    <property type="entry name" value="IG_LIKE"/>
    <property type="match status" value="3"/>
</dbReference>